<name>A0A645CX30_9ZZZZ</name>
<accession>A0A645CX30</accession>
<evidence type="ECO:0000313" key="2">
    <source>
        <dbReference type="EMBL" id="MPM81408.1"/>
    </source>
</evidence>
<feature type="region of interest" description="Disordered" evidence="1">
    <location>
        <begin position="313"/>
        <end position="339"/>
    </location>
</feature>
<evidence type="ECO:0000256" key="1">
    <source>
        <dbReference type="SAM" id="MobiDB-lite"/>
    </source>
</evidence>
<feature type="region of interest" description="Disordered" evidence="1">
    <location>
        <begin position="1"/>
        <end position="39"/>
    </location>
</feature>
<sequence>MEILRQKTAHGTRKGPKRLPVRPVQESAQLPRQTPGGIIGTQYGQTSPKHGAFRSSVVVLRLAAGLPGQCVSQYGGGNRACLPACPNALIIGIELGETLTLPDRTAGGEQIYGESRAWILGQKAGNLSGFPGTHRVIKAVGQGRGDRLNGLNPFAQGEDSGVFERRQQSLKIGIGKGAQGIALPLKFQNCCLRGAGDGLASLVSETMGCTQQEKGAHSTPPLSHVAGWGQTQQVQRQPGPLVQPAQNGAQAGSRTVLARAGDLQNFQGRETEEALLLAKYAYAHNGTSLFRLFFQVPQTCAGGIPALSGTAAKPDCQDQGRDRKYCPAGMATGGPQKER</sequence>
<protein>
    <submittedName>
        <fullName evidence="2">Uncharacterized protein</fullName>
    </submittedName>
</protein>
<dbReference type="AlphaFoldDB" id="A0A645CX30"/>
<reference evidence="2" key="1">
    <citation type="submission" date="2019-08" db="EMBL/GenBank/DDBJ databases">
        <authorList>
            <person name="Kucharzyk K."/>
            <person name="Murdoch R.W."/>
            <person name="Higgins S."/>
            <person name="Loffler F."/>
        </authorList>
    </citation>
    <scope>NUCLEOTIDE SEQUENCE</scope>
</reference>
<feature type="compositionally biased region" description="Basic residues" evidence="1">
    <location>
        <begin position="7"/>
        <end position="20"/>
    </location>
</feature>
<organism evidence="2">
    <name type="scientific">bioreactor metagenome</name>
    <dbReference type="NCBI Taxonomy" id="1076179"/>
    <lineage>
        <taxon>unclassified sequences</taxon>
        <taxon>metagenomes</taxon>
        <taxon>ecological metagenomes</taxon>
    </lineage>
</organism>
<proteinExistence type="predicted"/>
<feature type="compositionally biased region" description="Basic and acidic residues" evidence="1">
    <location>
        <begin position="315"/>
        <end position="325"/>
    </location>
</feature>
<gene>
    <name evidence="2" type="ORF">SDC9_128461</name>
</gene>
<comment type="caution">
    <text evidence="2">The sequence shown here is derived from an EMBL/GenBank/DDBJ whole genome shotgun (WGS) entry which is preliminary data.</text>
</comment>
<dbReference type="EMBL" id="VSSQ01030763">
    <property type="protein sequence ID" value="MPM81408.1"/>
    <property type="molecule type" value="Genomic_DNA"/>
</dbReference>